<dbReference type="EMBL" id="CSAE01000443">
    <property type="protein sequence ID" value="COW30505.1"/>
    <property type="molecule type" value="Genomic_DNA"/>
</dbReference>
<gene>
    <name evidence="2" type="ORF">ERS007703_03337</name>
</gene>
<evidence type="ECO:0000313" key="2">
    <source>
        <dbReference type="EMBL" id="COW30505.1"/>
    </source>
</evidence>
<dbReference type="AlphaFoldDB" id="A0A0U0RUD2"/>
<name>A0A0U0RUD2_MYCTX</name>
<feature type="region of interest" description="Disordered" evidence="1">
    <location>
        <begin position="14"/>
        <end position="34"/>
    </location>
</feature>
<dbReference type="Proteomes" id="UP000038802">
    <property type="component" value="Unassembled WGS sequence"/>
</dbReference>
<sequence length="99" mass="10766">MSLSTTITGRVAAPRLFRPSHATPPVRAPSPITAMTRRSHCPCRANALAMPSTQARLTEAWEFSTQSCGDSWRLGYPDRPSAWRSVAKSLPRPVSSLCG</sequence>
<evidence type="ECO:0000313" key="3">
    <source>
        <dbReference type="Proteomes" id="UP000038802"/>
    </source>
</evidence>
<reference evidence="3" key="1">
    <citation type="submission" date="2015-03" db="EMBL/GenBank/DDBJ databases">
        <authorList>
            <consortium name="Pathogen Informatics"/>
        </authorList>
    </citation>
    <scope>NUCLEOTIDE SEQUENCE [LARGE SCALE GENOMIC DNA]</scope>
    <source>
        <strain evidence="3">K00500041</strain>
    </source>
</reference>
<organism evidence="2 3">
    <name type="scientific">Mycobacterium tuberculosis</name>
    <dbReference type="NCBI Taxonomy" id="1773"/>
    <lineage>
        <taxon>Bacteria</taxon>
        <taxon>Bacillati</taxon>
        <taxon>Actinomycetota</taxon>
        <taxon>Actinomycetes</taxon>
        <taxon>Mycobacteriales</taxon>
        <taxon>Mycobacteriaceae</taxon>
        <taxon>Mycobacterium</taxon>
        <taxon>Mycobacterium tuberculosis complex</taxon>
    </lineage>
</organism>
<protein>
    <submittedName>
        <fullName evidence="2">Uncharacterized protein</fullName>
    </submittedName>
</protein>
<accession>A0A0U0RUD2</accession>
<evidence type="ECO:0000256" key="1">
    <source>
        <dbReference type="SAM" id="MobiDB-lite"/>
    </source>
</evidence>
<proteinExistence type="predicted"/>